<name>A0A0B0MVU1_GOSAR</name>
<protein>
    <submittedName>
        <fullName evidence="2">Uncharacterized protein</fullName>
    </submittedName>
</protein>
<evidence type="ECO:0000313" key="2">
    <source>
        <dbReference type="EMBL" id="KHG04845.1"/>
    </source>
</evidence>
<dbReference type="AlphaFoldDB" id="A0A0B0MVU1"/>
<keyword evidence="3" id="KW-1185">Reference proteome</keyword>
<evidence type="ECO:0000313" key="3">
    <source>
        <dbReference type="Proteomes" id="UP000032142"/>
    </source>
</evidence>
<feature type="compositionally biased region" description="Polar residues" evidence="1">
    <location>
        <begin position="51"/>
        <end position="62"/>
    </location>
</feature>
<reference evidence="3" key="1">
    <citation type="submission" date="2014-09" db="EMBL/GenBank/DDBJ databases">
        <authorList>
            <person name="Mudge J."/>
            <person name="Ramaraj T."/>
            <person name="Lindquist I.E."/>
            <person name="Bharti A.K."/>
            <person name="Sundararajan A."/>
            <person name="Cameron C.T."/>
            <person name="Woodward J.E."/>
            <person name="May G.D."/>
            <person name="Brubaker C."/>
            <person name="Broadhvest J."/>
            <person name="Wilkins T.A."/>
        </authorList>
    </citation>
    <scope>NUCLEOTIDE SEQUENCE</scope>
    <source>
        <strain evidence="3">cv. AKA8401</strain>
    </source>
</reference>
<feature type="region of interest" description="Disordered" evidence="1">
    <location>
        <begin position="1"/>
        <end position="20"/>
    </location>
</feature>
<dbReference type="Proteomes" id="UP000032142">
    <property type="component" value="Unassembled WGS sequence"/>
</dbReference>
<accession>A0A0B0MVU1</accession>
<organism evidence="2 3">
    <name type="scientific">Gossypium arboreum</name>
    <name type="common">Tree cotton</name>
    <name type="synonym">Gossypium nanking</name>
    <dbReference type="NCBI Taxonomy" id="29729"/>
    <lineage>
        <taxon>Eukaryota</taxon>
        <taxon>Viridiplantae</taxon>
        <taxon>Streptophyta</taxon>
        <taxon>Embryophyta</taxon>
        <taxon>Tracheophyta</taxon>
        <taxon>Spermatophyta</taxon>
        <taxon>Magnoliopsida</taxon>
        <taxon>eudicotyledons</taxon>
        <taxon>Gunneridae</taxon>
        <taxon>Pentapetalae</taxon>
        <taxon>rosids</taxon>
        <taxon>malvids</taxon>
        <taxon>Malvales</taxon>
        <taxon>Malvaceae</taxon>
        <taxon>Malvoideae</taxon>
        <taxon>Gossypium</taxon>
    </lineage>
</organism>
<sequence>MATRHAHVSGRGTPGDTQPCNMTVCRTWLRHTPVSLPVWTKIGHLNSQFATSNLGQPTSTKPSIYAQPFQPISIPNHT</sequence>
<comment type="caution">
    <text evidence="2">The sequence shown here is derived from an EMBL/GenBank/DDBJ whole genome shotgun (WGS) entry which is preliminary data.</text>
</comment>
<evidence type="ECO:0000256" key="1">
    <source>
        <dbReference type="SAM" id="MobiDB-lite"/>
    </source>
</evidence>
<dbReference type="EMBL" id="JRRC01419356">
    <property type="protein sequence ID" value="KHG04845.1"/>
    <property type="molecule type" value="Genomic_DNA"/>
</dbReference>
<feature type="region of interest" description="Disordered" evidence="1">
    <location>
        <begin position="51"/>
        <end position="78"/>
    </location>
</feature>
<gene>
    <name evidence="2" type="ORF">F383_30291</name>
</gene>
<proteinExistence type="predicted"/>